<dbReference type="PRINTS" id="PR00419">
    <property type="entry name" value="ADXRDTASE"/>
</dbReference>
<dbReference type="InterPro" id="IPR036485">
    <property type="entry name" value="Glu_synth_asu_C_sf"/>
</dbReference>
<sequence length="2068" mass="229195">MKLVSMSENSWEFPVAQGLYDPANEHEACGVGFIVSIDGTRSNKILQDAKTLSHRMNHRGACAGDNDTGDGAGVLTAIPHNFYSNLLRDEQNVDLPPFGKYATGIFFVDKTHYLESEEKFQKLAEECSLQVLCWRTVPTSNSGIGEVARACEPFMRQVFVTGNQDEELLKRQVFKLRKMATHVIPRPGARFYICSLSIYTIVYKGQLTSDQLWTYFLDLNSPGYDTYLAIVHTRFSTNTFPSWERAHPLRFVAHNGEINTLRGNVNLMKAREGVMKSSIFGDDLKKLYPVVEPSLSDSGSLDCVLEFLVMAGNRSLPEAVMTMVPEAWQNDKTMPQYKRDFYSWASCAMEPWDGPALLTFTDGRYVGAILDRNGLRPSRFYVLKDNIMVMASEVGVYDTEPSNISLKSRLKPGRMLLVDTKEKKIIGDVELKKEIAYSRPHSDWLKVQINMSDLREAYEKKNKPIDKKEITNGFVHVPDENAVAKVWGGDRRLSLFSYSIETINMLLMPMFEIRKEALGSMGNDAPLACLSQFQPLIFDYFKQLFAQVTNPPIDPFREKIVMSLRCPIGPEANILEPGPEQCHRLILLNPILSPQDLEILIKSNYRNWKTCLIDTTSDVDDGPSGLLKTLNRVCEEACTAAKNGYQLIVLSDKKAGPKRVPTSSLLVLGATHHNLIEERLRMKVGLILETGEAREVHHMCSLLGYGADAICPYLVYDLATNLKLEGALDSHVSDDEYFSHYCQAIETGVSKVMAKMGISTLQSYKGAQIFEAVGLAPEVIEKCFKGTQSRIGGVTFEVLAQEAFERHFLSYFNDNDVLVLRNLGLYHWRQGGEKHINDPISIANLQEASSLNDGNAYQKYVESSMMSIRQCTIRGQIQLATVDNPIDISQVEPASEIVKRFVTGAMSFGSISIEAHTTLALAMNKMGGKSNTGEGGEQPERYLTANTPHNINSAIKQVASGRFGVTSSYLAHAEDLQIKMAQGAKPGEGGELPGHKVSKDIAKTRHSVPGVGLISPPPHHDIYSIEDLAQLIYDLKSSNPSARVSVKLVSEVGVGVVAAGVAKGKAEHIVISGHDGGTGASSWTGIKNAGLPWELGIAETHQVLVLNNLRSRVVLQADGQLRTGFDVVVAALLGADEFGFSTAPLIVMGCTMMRKCHLNTCPVGVATQDPVLRKKFAGKPEHVINYFFLLAEEIRSHMAKLGISKFQDLIGRTDLLRPVENNTNSKAKHLDFSLILKNALHMRPGVNIRGGSERQEFNLEKRLDSKLIAEAMPVINGQVESINLDMKITNEDRAFGSTLSYEISKKYREDGITNGRINIKLTGSAGQSFGAFLARGVYLTLEGDANDYVGKGLSGGEIVIYPPKSSSPDFDSSLNVIVGNVCLYGATSGKAFLRGIAAERFSVRNSGAIAVVEGVGDHGCEYMTGGICLILGLTGRNFAAGMSGGIAYVYDIDGSFDGKCNKELVELLELPENDYDFIRNLLEEFYQKTDSSVAKTLLTSWPKEAKKFVKVFPYEYQKALRSMAEESSEKVKVETSLITSGGGEPKVKDIEDVVLDETMEKRKTEKVLDKKKGFIKYSREVGFYRDAEKRLKDWDEIYNFEHVRKGLRVQAARCMDCGVPFCQSSHGCPLGNIIPKWNDLVFNNNWKEALNQLLQTNNFPEFTGRVCPAPCEGSCVLGINQLPVTIKNIECSIIDYGFEQNWIKPEIPLKRTNKRVAIVGSGPSGLAAANQLNKVGHQTVVFERNDRIGGLLQYGIPSMKLSKQVVQRRVQLLAQEGIEFKTNINVGKDISAKELYDEFDAVLLCTGATWPRDLPIPGRQLQGIYYAVSFLETWQKKQMGNEVDLSNMLAKDKNVIIIGGGDTGCDCIATSLRQGAKSIVSFEILPKPPMERSKDNSWPQWPRIFRVDYGHEEVKMKFGNDPRQFRILSKEFLDDGNGNVCGISTVLIDWTKDDSGRWKMSEVPGTEKVYKCDMVLLAMGFLGPEKYIANELSLELDPRGNYKTFPSRYMTSMPKVFAAGDCRRGQSLIVWAINEGRQAARDIDMYLQGRSCLPGPGGIVSSVIPTPV</sequence>
<comment type="pathway">
    <text evidence="5">Amino-acid biosynthesis; L-glutamate biosynthesis via GLT pathway; L-glutamate from 2-oxoglutarate and L-glutamine (NAD(+) route): step 1/1.</text>
</comment>
<dbReference type="Proteomes" id="UP000009046">
    <property type="component" value="Unassembled WGS sequence"/>
</dbReference>
<proteinExistence type="inferred from homology"/>
<feature type="active site" description="For GATase activity" evidence="23">
    <location>
        <position position="29"/>
    </location>
</feature>
<evidence type="ECO:0000256" key="1">
    <source>
        <dbReference type="ARBA" id="ARBA00001917"/>
    </source>
</evidence>
<dbReference type="KEGG" id="phu:Phum_PHUM392470"/>
<keyword evidence="14 26" id="KW-0560">Oxidoreductase</keyword>
<dbReference type="Pfam" id="PF01493">
    <property type="entry name" value="GXGXG"/>
    <property type="match status" value="1"/>
</dbReference>
<feature type="binding site" evidence="24">
    <location>
        <position position="1156"/>
    </location>
    <ligand>
        <name>[3Fe-4S] cluster</name>
        <dbReference type="ChEBI" id="CHEBI:21137"/>
    </ligand>
</feature>
<evidence type="ECO:0000259" key="25">
    <source>
        <dbReference type="PROSITE" id="PS51278"/>
    </source>
</evidence>
<dbReference type="GeneID" id="8237655"/>
<dbReference type="GO" id="GO:0051538">
    <property type="term" value="F:3 iron, 4 sulfur cluster binding"/>
    <property type="evidence" value="ECO:0007669"/>
    <property type="project" value="UniProtKB-KW"/>
</dbReference>
<dbReference type="SUPFAM" id="SSF56235">
    <property type="entry name" value="N-terminal nucleophile aminohydrolases (Ntn hydrolases)"/>
    <property type="match status" value="1"/>
</dbReference>
<dbReference type="GO" id="GO:0005506">
    <property type="term" value="F:iron ion binding"/>
    <property type="evidence" value="ECO:0007669"/>
    <property type="project" value="InterPro"/>
</dbReference>
<keyword evidence="11" id="KW-0479">Metal-binding</keyword>
<dbReference type="SUPFAM" id="SSF46548">
    <property type="entry name" value="alpha-helical ferredoxin"/>
    <property type="match status" value="1"/>
</dbReference>
<evidence type="ECO:0000256" key="14">
    <source>
        <dbReference type="ARBA" id="ARBA00023002"/>
    </source>
</evidence>
<dbReference type="Pfam" id="PF07992">
    <property type="entry name" value="Pyr_redox_2"/>
    <property type="match status" value="1"/>
</dbReference>
<dbReference type="OMA" id="WDGPAAM"/>
<dbReference type="eggNOG" id="KOG0399">
    <property type="taxonomic scope" value="Eukaryota"/>
</dbReference>
<dbReference type="FunFam" id="3.40.50.720:FF:000113">
    <property type="entry name" value="Glutamate synthase [NADH], amyloplastic"/>
    <property type="match status" value="1"/>
</dbReference>
<dbReference type="NCBIfam" id="TIGR01317">
    <property type="entry name" value="GOGAT_sm_gam"/>
    <property type="match status" value="1"/>
</dbReference>
<dbReference type="EMBL" id="AAZO01004594">
    <property type="status" value="NOT_ANNOTATED_CDS"/>
    <property type="molecule type" value="Genomic_DNA"/>
</dbReference>
<dbReference type="CDD" id="cd00713">
    <property type="entry name" value="GltS"/>
    <property type="match status" value="1"/>
</dbReference>
<dbReference type="CDD" id="cd00982">
    <property type="entry name" value="gltB_C"/>
    <property type="match status" value="1"/>
</dbReference>
<dbReference type="PANTHER" id="PTHR43100:SF1">
    <property type="entry name" value="GLUTAMATE SYNTHASE [NADPH] SMALL CHAIN"/>
    <property type="match status" value="1"/>
</dbReference>
<comment type="function">
    <text evidence="21">Forms L-glutamate from L-glutamine and 2-oxoglutarate. Represents an alternative pathway to L-glutamate dehydrogenase for the biosynthesis of L-glutamate. Participates with glutamine synthetase in ammonia assimilation processes. The enzyme is specific for NADH, L-glutamine and 2-oxoglutarate.</text>
</comment>
<evidence type="ECO:0000256" key="20">
    <source>
        <dbReference type="ARBA" id="ARBA00048867"/>
    </source>
</evidence>
<keyword evidence="13" id="KW-0315">Glutamine amidotransferase</keyword>
<keyword evidence="10" id="KW-0288">FMN</keyword>
<evidence type="ECO:0000256" key="5">
    <source>
        <dbReference type="ARBA" id="ARBA00004944"/>
    </source>
</evidence>
<dbReference type="RefSeq" id="XP_002428593.1">
    <property type="nucleotide sequence ID" value="XM_002428548.1"/>
</dbReference>
<evidence type="ECO:0000313" key="26">
    <source>
        <dbReference type="EMBL" id="EEB15855.1"/>
    </source>
</evidence>
<dbReference type="GO" id="GO:0097054">
    <property type="term" value="P:L-glutamate biosynthetic process"/>
    <property type="evidence" value="ECO:0007669"/>
    <property type="project" value="UniProtKB-UniPathway"/>
</dbReference>
<evidence type="ECO:0000256" key="16">
    <source>
        <dbReference type="ARBA" id="ARBA00023014"/>
    </source>
</evidence>
<evidence type="ECO:0000256" key="18">
    <source>
        <dbReference type="ARBA" id="ARBA00023291"/>
    </source>
</evidence>
<keyword evidence="8" id="KW-0028">Amino-acid biosynthesis</keyword>
<dbReference type="InterPro" id="IPR013785">
    <property type="entry name" value="Aldolase_TIM"/>
</dbReference>
<dbReference type="SUPFAM" id="SSF51971">
    <property type="entry name" value="Nucleotide-binding domain"/>
    <property type="match status" value="2"/>
</dbReference>
<dbReference type="PANTHER" id="PTHR43100">
    <property type="entry name" value="GLUTAMATE SYNTHASE [NADPH] SMALL CHAIN"/>
    <property type="match status" value="1"/>
</dbReference>
<keyword evidence="28" id="KW-1185">Reference proteome</keyword>
<dbReference type="InterPro" id="IPR036188">
    <property type="entry name" value="FAD/NAD-bd_sf"/>
</dbReference>
<name>E0VR49_PEDHC</name>
<dbReference type="GO" id="GO:0016639">
    <property type="term" value="F:oxidoreductase activity, acting on the CH-NH2 group of donors, NAD or NADP as acceptor"/>
    <property type="evidence" value="ECO:0007669"/>
    <property type="project" value="InterPro"/>
</dbReference>
<dbReference type="InterPro" id="IPR006005">
    <property type="entry name" value="Glut_synth_ssu1"/>
</dbReference>
<evidence type="ECO:0000256" key="7">
    <source>
        <dbReference type="ARBA" id="ARBA00011233"/>
    </source>
</evidence>
<dbReference type="FunFam" id="2.160.20.60:FF:000001">
    <property type="entry name" value="Glutamate synthase, large subunit"/>
    <property type="match status" value="1"/>
</dbReference>
<feature type="binding site" evidence="24">
    <location>
        <position position="1161"/>
    </location>
    <ligand>
        <name>[3Fe-4S] cluster</name>
        <dbReference type="ChEBI" id="CHEBI:21137"/>
    </ligand>
</feature>
<dbReference type="Pfam" id="PF14691">
    <property type="entry name" value="Fer4_20"/>
    <property type="match status" value="1"/>
</dbReference>
<dbReference type="Gene3D" id="2.160.20.60">
    <property type="entry name" value="Glutamate synthase, alpha subunit, C-terminal domain"/>
    <property type="match status" value="1"/>
</dbReference>
<evidence type="ECO:0000256" key="15">
    <source>
        <dbReference type="ARBA" id="ARBA00023004"/>
    </source>
</evidence>
<comment type="similarity">
    <text evidence="6">Belongs to the glutamate synthase family.</text>
</comment>
<evidence type="ECO:0000256" key="9">
    <source>
        <dbReference type="ARBA" id="ARBA00022630"/>
    </source>
</evidence>
<dbReference type="InterPro" id="IPR017932">
    <property type="entry name" value="GATase_2_dom"/>
</dbReference>
<evidence type="ECO:0000256" key="23">
    <source>
        <dbReference type="PIRSR" id="PIRSR000187-1"/>
    </source>
</evidence>
<comment type="subunit">
    <text evidence="7">Homotrimer.</text>
</comment>
<dbReference type="FunFam" id="3.60.20.10:FF:000001">
    <property type="entry name" value="Glutamate synthase, large subunit"/>
    <property type="match status" value="1"/>
</dbReference>
<dbReference type="InterPro" id="IPR006982">
    <property type="entry name" value="Glu_synth_centr_N"/>
</dbReference>
<dbReference type="OrthoDB" id="4327079at2759"/>
<dbReference type="EnsemblMetazoa" id="PHUM392470-RA">
    <property type="protein sequence ID" value="PHUM392470-PA"/>
    <property type="gene ID" value="PHUM392470"/>
</dbReference>
<dbReference type="Gene3D" id="3.20.20.70">
    <property type="entry name" value="Aldolase class I"/>
    <property type="match status" value="2"/>
</dbReference>
<keyword evidence="17" id="KW-0314">Glutamate biosynthesis</keyword>
<comment type="pathway">
    <text evidence="3">Energy metabolism; nitrogen metabolism.</text>
</comment>
<dbReference type="PIRSF" id="PIRSF000187">
    <property type="entry name" value="GOGAT"/>
    <property type="match status" value="1"/>
</dbReference>
<dbReference type="FunFam" id="3.50.50.60:FF:000022">
    <property type="entry name" value="Glutamate synthase [NADH], amyloplastic"/>
    <property type="match status" value="1"/>
</dbReference>
<dbReference type="SUPFAM" id="SSF51395">
    <property type="entry name" value="FMN-linked oxidoreductases"/>
    <property type="match status" value="1"/>
</dbReference>
<dbReference type="InterPro" id="IPR051394">
    <property type="entry name" value="Glutamate_Synthase"/>
</dbReference>
<dbReference type="InterPro" id="IPR029055">
    <property type="entry name" value="Ntn_hydrolases_N"/>
</dbReference>
<comment type="pathway">
    <text evidence="4">Nitrogen metabolism.</text>
</comment>
<dbReference type="VEuPathDB" id="VectorBase:PHUM392470"/>
<dbReference type="GO" id="GO:0019676">
    <property type="term" value="P:ammonia assimilation cycle"/>
    <property type="evidence" value="ECO:0007669"/>
    <property type="project" value="UniProtKB-ARBA"/>
</dbReference>
<evidence type="ECO:0000256" key="22">
    <source>
        <dbReference type="ARBA" id="ARBA00068518"/>
    </source>
</evidence>
<dbReference type="InterPro" id="IPR012220">
    <property type="entry name" value="Glu_synth_euk"/>
</dbReference>
<feature type="binding site" evidence="24">
    <location>
        <position position="1150"/>
    </location>
    <ligand>
        <name>[3Fe-4S] cluster</name>
        <dbReference type="ChEBI" id="CHEBI:21137"/>
    </ligand>
</feature>
<dbReference type="GO" id="GO:0016040">
    <property type="term" value="F:glutamate synthase (NADH) activity"/>
    <property type="evidence" value="ECO:0007669"/>
    <property type="project" value="UniProtKB-EC"/>
</dbReference>
<dbReference type="Gene3D" id="3.40.50.720">
    <property type="entry name" value="NAD(P)-binding Rossmann-like Domain"/>
    <property type="match status" value="1"/>
</dbReference>
<evidence type="ECO:0000256" key="24">
    <source>
        <dbReference type="PIRSR" id="PIRSR000187-2"/>
    </source>
</evidence>
<evidence type="ECO:0000256" key="21">
    <source>
        <dbReference type="ARBA" id="ARBA00057049"/>
    </source>
</evidence>
<evidence type="ECO:0000256" key="4">
    <source>
        <dbReference type="ARBA" id="ARBA00004909"/>
    </source>
</evidence>
<comment type="cofactor">
    <cofactor evidence="1">
        <name>FMN</name>
        <dbReference type="ChEBI" id="CHEBI:58210"/>
    </cofactor>
</comment>
<organism>
    <name type="scientific">Pediculus humanus subsp. corporis</name>
    <name type="common">Body louse</name>
    <dbReference type="NCBI Taxonomy" id="121224"/>
    <lineage>
        <taxon>Eukaryota</taxon>
        <taxon>Metazoa</taxon>
        <taxon>Ecdysozoa</taxon>
        <taxon>Arthropoda</taxon>
        <taxon>Hexapoda</taxon>
        <taxon>Insecta</taxon>
        <taxon>Pterygota</taxon>
        <taxon>Neoptera</taxon>
        <taxon>Paraneoptera</taxon>
        <taxon>Psocodea</taxon>
        <taxon>Troctomorpha</taxon>
        <taxon>Phthiraptera</taxon>
        <taxon>Anoplura</taxon>
        <taxon>Pediculidae</taxon>
        <taxon>Pediculus</taxon>
    </lineage>
</organism>
<evidence type="ECO:0000256" key="2">
    <source>
        <dbReference type="ARBA" id="ARBA00001974"/>
    </source>
</evidence>
<keyword evidence="9" id="KW-0285">Flavoprotein</keyword>
<keyword evidence="12" id="KW-0274">FAD</keyword>
<keyword evidence="18 24" id="KW-0003">3Fe-4S</keyword>
<dbReference type="InterPro" id="IPR002489">
    <property type="entry name" value="Glu_synth_asu_C"/>
</dbReference>
<dbReference type="Pfam" id="PF01645">
    <property type="entry name" value="Glu_synthase"/>
    <property type="match status" value="1"/>
</dbReference>
<dbReference type="InterPro" id="IPR023753">
    <property type="entry name" value="FAD/NAD-binding_dom"/>
</dbReference>
<dbReference type="FunCoup" id="E0VR49">
    <property type="interactions" value="419"/>
</dbReference>
<dbReference type="NCBIfam" id="NF008730">
    <property type="entry name" value="PRK11750.1"/>
    <property type="match status" value="1"/>
</dbReference>
<dbReference type="UniPathway" id="UPA00045"/>
<protein>
    <recommendedName>
        <fullName evidence="22">Glutamate synthase [NADH]</fullName>
        <ecNumber evidence="19">1.4.1.14</ecNumber>
    </recommendedName>
</protein>
<evidence type="ECO:0000256" key="13">
    <source>
        <dbReference type="ARBA" id="ARBA00022962"/>
    </source>
</evidence>
<evidence type="ECO:0000313" key="28">
    <source>
        <dbReference type="Proteomes" id="UP000009046"/>
    </source>
</evidence>
<comment type="cofactor">
    <cofactor evidence="2">
        <name>FAD</name>
        <dbReference type="ChEBI" id="CHEBI:57692"/>
    </cofactor>
</comment>
<dbReference type="Gene3D" id="3.50.50.60">
    <property type="entry name" value="FAD/NAD(P)-binding domain"/>
    <property type="match status" value="1"/>
</dbReference>
<reference evidence="26" key="1">
    <citation type="submission" date="2007-04" db="EMBL/GenBank/DDBJ databases">
        <title>Annotation of Pediculus humanus corporis strain USDA.</title>
        <authorList>
            <person name="Kirkness E."/>
            <person name="Hannick L."/>
            <person name="Hass B."/>
            <person name="Bruggner R."/>
            <person name="Lawson D."/>
            <person name="Bidwell S."/>
            <person name="Joardar V."/>
            <person name="Caler E."/>
            <person name="Walenz B."/>
            <person name="Inman J."/>
            <person name="Schobel S."/>
            <person name="Galinsky K."/>
            <person name="Amedeo P."/>
            <person name="Strausberg R."/>
        </authorList>
    </citation>
    <scope>NUCLEOTIDE SEQUENCE</scope>
    <source>
        <strain evidence="26">USDA</strain>
    </source>
</reference>
<dbReference type="Gene3D" id="1.10.1060.10">
    <property type="entry name" value="Alpha-helical ferredoxin"/>
    <property type="match status" value="1"/>
</dbReference>
<evidence type="ECO:0000313" key="27">
    <source>
        <dbReference type="EnsemblMetazoa" id="PHUM392470-PA"/>
    </source>
</evidence>
<gene>
    <name evidence="27" type="primary">8237655</name>
    <name evidence="26" type="ORF">Phum_PHUM392470</name>
</gene>
<evidence type="ECO:0000256" key="3">
    <source>
        <dbReference type="ARBA" id="ARBA00004802"/>
    </source>
</evidence>
<comment type="catalytic activity">
    <reaction evidence="20">
        <text>2 L-glutamate + NAD(+) = L-glutamine + 2-oxoglutarate + NADH + H(+)</text>
        <dbReference type="Rhea" id="RHEA:13753"/>
        <dbReference type="ChEBI" id="CHEBI:15378"/>
        <dbReference type="ChEBI" id="CHEBI:16810"/>
        <dbReference type="ChEBI" id="CHEBI:29985"/>
        <dbReference type="ChEBI" id="CHEBI:57540"/>
        <dbReference type="ChEBI" id="CHEBI:57945"/>
        <dbReference type="ChEBI" id="CHEBI:58359"/>
        <dbReference type="EC" id="1.4.1.14"/>
    </reaction>
</comment>
<dbReference type="GO" id="GO:0010181">
    <property type="term" value="F:FMN binding"/>
    <property type="evidence" value="ECO:0007669"/>
    <property type="project" value="InterPro"/>
</dbReference>
<evidence type="ECO:0000256" key="12">
    <source>
        <dbReference type="ARBA" id="ARBA00022827"/>
    </source>
</evidence>
<dbReference type="PROSITE" id="PS51278">
    <property type="entry name" value="GATASE_TYPE_2"/>
    <property type="match status" value="1"/>
</dbReference>
<dbReference type="CTD" id="8237655"/>
<evidence type="ECO:0000256" key="19">
    <source>
        <dbReference type="ARBA" id="ARBA00024383"/>
    </source>
</evidence>
<dbReference type="CDD" id="cd02808">
    <property type="entry name" value="GltS_FMN"/>
    <property type="match status" value="1"/>
</dbReference>
<dbReference type="SUPFAM" id="SSF69336">
    <property type="entry name" value="Alpha subunit of glutamate synthase, C-terminal domain"/>
    <property type="match status" value="1"/>
</dbReference>
<dbReference type="InterPro" id="IPR028261">
    <property type="entry name" value="DPD_II"/>
</dbReference>
<evidence type="ECO:0000256" key="10">
    <source>
        <dbReference type="ARBA" id="ARBA00022643"/>
    </source>
</evidence>
<dbReference type="GO" id="GO:0050660">
    <property type="term" value="F:flavin adenine dinucleotide binding"/>
    <property type="evidence" value="ECO:0007669"/>
    <property type="project" value="InterPro"/>
</dbReference>
<evidence type="ECO:0000256" key="8">
    <source>
        <dbReference type="ARBA" id="ARBA00022605"/>
    </source>
</evidence>
<dbReference type="EC" id="1.4.1.14" evidence="19"/>
<dbReference type="UniPathway" id="UPA00634">
    <property type="reaction ID" value="UER00690"/>
</dbReference>
<reference evidence="26" key="2">
    <citation type="submission" date="2007-04" db="EMBL/GenBank/DDBJ databases">
        <title>The genome of the human body louse.</title>
        <authorList>
            <consortium name="The Human Body Louse Genome Consortium"/>
            <person name="Kirkness E."/>
            <person name="Walenz B."/>
            <person name="Hass B."/>
            <person name="Bruggner R."/>
            <person name="Strausberg R."/>
        </authorList>
    </citation>
    <scope>NUCLEOTIDE SEQUENCE</scope>
    <source>
        <strain evidence="26">USDA</strain>
    </source>
</reference>
<evidence type="ECO:0000256" key="6">
    <source>
        <dbReference type="ARBA" id="ARBA00009716"/>
    </source>
</evidence>
<dbReference type="InterPro" id="IPR002932">
    <property type="entry name" value="Glu_synthdom"/>
</dbReference>
<dbReference type="InterPro" id="IPR009051">
    <property type="entry name" value="Helical_ferredxn"/>
</dbReference>
<dbReference type="FunFam" id="3.20.20.70:FF:000017">
    <property type="entry name" value="Glutamate synthase [NADH], amyloplastic"/>
    <property type="match status" value="1"/>
</dbReference>
<dbReference type="FunFam" id="3.20.20.70:FF:000031">
    <property type="entry name" value="Glutamate synthase 1 [NADH]"/>
    <property type="match status" value="1"/>
</dbReference>
<dbReference type="STRING" id="121224.E0VR49"/>
<dbReference type="HOGENOM" id="CLU_000422_8_2_1"/>
<dbReference type="Pfam" id="PF04898">
    <property type="entry name" value="Glu_syn_central"/>
    <property type="match status" value="1"/>
</dbReference>
<accession>E0VR49</accession>
<keyword evidence="16 24" id="KW-0411">Iron-sulfur</keyword>
<evidence type="ECO:0000256" key="17">
    <source>
        <dbReference type="ARBA" id="ARBA00023164"/>
    </source>
</evidence>
<dbReference type="EMBL" id="DS235451">
    <property type="protein sequence ID" value="EEB15855.1"/>
    <property type="molecule type" value="Genomic_DNA"/>
</dbReference>
<comment type="cofactor">
    <cofactor evidence="24">
        <name>[3Fe-4S] cluster</name>
        <dbReference type="ChEBI" id="CHEBI:21137"/>
    </cofactor>
    <text evidence="24">Binds 1 [3Fe-4S] cluster.</text>
</comment>
<evidence type="ECO:0000256" key="11">
    <source>
        <dbReference type="ARBA" id="ARBA00022723"/>
    </source>
</evidence>
<dbReference type="Pfam" id="PF00310">
    <property type="entry name" value="GATase_2"/>
    <property type="match status" value="1"/>
</dbReference>
<reference evidence="27" key="3">
    <citation type="submission" date="2021-02" db="UniProtKB">
        <authorList>
            <consortium name="EnsemblMetazoa"/>
        </authorList>
    </citation>
    <scope>IDENTIFICATION</scope>
    <source>
        <strain evidence="27">USDA</strain>
    </source>
</reference>
<feature type="domain" description="Glutamine amidotransferase type-2" evidence="25">
    <location>
        <begin position="29"/>
        <end position="421"/>
    </location>
</feature>
<dbReference type="Gene3D" id="3.60.20.10">
    <property type="entry name" value="Glutamine Phosphoribosylpyrophosphate, subunit 1, domain 1"/>
    <property type="match status" value="1"/>
</dbReference>
<keyword evidence="15" id="KW-0408">Iron</keyword>
<dbReference type="InParanoid" id="E0VR49"/>